<dbReference type="Proteomes" id="UP000001302">
    <property type="component" value="Chromosome"/>
</dbReference>
<organism evidence="2 3">
    <name type="scientific">Parvularcula bermudensis (strain ATCC BAA-594 / HTCC2503 / KCTC 12087)</name>
    <dbReference type="NCBI Taxonomy" id="314260"/>
    <lineage>
        <taxon>Bacteria</taxon>
        <taxon>Pseudomonadati</taxon>
        <taxon>Pseudomonadota</taxon>
        <taxon>Alphaproteobacteria</taxon>
        <taxon>Parvularculales</taxon>
        <taxon>Parvularculaceae</taxon>
        <taxon>Parvularcula</taxon>
    </lineage>
</organism>
<reference evidence="3" key="1">
    <citation type="submission" date="2010-08" db="EMBL/GenBank/DDBJ databases">
        <title>Genome sequence of Parvularcula bermudensis HTCC2503.</title>
        <authorList>
            <person name="Kang D.-M."/>
            <person name="Oh H.-M."/>
            <person name="Cho J.-C."/>
        </authorList>
    </citation>
    <scope>NUCLEOTIDE SEQUENCE [LARGE SCALE GENOMIC DNA]</scope>
    <source>
        <strain evidence="3">ATCC BAA-594 / HTCC2503 / KCTC 12087</strain>
    </source>
</reference>
<dbReference type="OrthoDB" id="9806994at2"/>
<feature type="domain" description="Helix-turn-helix" evidence="1">
    <location>
        <begin position="7"/>
        <end position="57"/>
    </location>
</feature>
<dbReference type="RefSeq" id="WP_013301305.1">
    <property type="nucleotide sequence ID" value="NC_014414.1"/>
</dbReference>
<keyword evidence="3" id="KW-1185">Reference proteome</keyword>
<dbReference type="InterPro" id="IPR041657">
    <property type="entry name" value="HTH_17"/>
</dbReference>
<reference evidence="2 3" key="2">
    <citation type="journal article" date="2011" name="J. Bacteriol.">
        <title>Complete genome sequence of strain HTCC2503T of Parvularcula bermudensis, the type species of the order "Parvularculales" in the class Alphaproteobacteria.</title>
        <authorList>
            <person name="Oh H.M."/>
            <person name="Kang I."/>
            <person name="Vergin K.L."/>
            <person name="Kang D."/>
            <person name="Rhee K.H."/>
            <person name="Giovannoni S.J."/>
            <person name="Cho J.C."/>
        </authorList>
    </citation>
    <scope>NUCLEOTIDE SEQUENCE [LARGE SCALE GENOMIC DNA]</scope>
    <source>
        <strain evidence="3">ATCC BAA-594 / HTCC2503 / KCTC 12087</strain>
    </source>
</reference>
<gene>
    <name evidence="2" type="ordered locus">PB2503_11429</name>
</gene>
<dbReference type="InterPro" id="IPR009061">
    <property type="entry name" value="DNA-bd_dom_put_sf"/>
</dbReference>
<dbReference type="HOGENOM" id="CLU_140176_9_5_5"/>
<dbReference type="EMBL" id="CP002156">
    <property type="protein sequence ID" value="ADM10331.1"/>
    <property type="molecule type" value="Genomic_DNA"/>
</dbReference>
<dbReference type="Pfam" id="PF12728">
    <property type="entry name" value="HTH_17"/>
    <property type="match status" value="1"/>
</dbReference>
<evidence type="ECO:0000259" key="1">
    <source>
        <dbReference type="Pfam" id="PF12728"/>
    </source>
</evidence>
<proteinExistence type="predicted"/>
<evidence type="ECO:0000313" key="3">
    <source>
        <dbReference type="Proteomes" id="UP000001302"/>
    </source>
</evidence>
<sequence>MAPNRELLTTREAATYFGCSRQKLEWHRHHRNGGPRYSKIGALVRYSLNDLHAYLEETKVEALR</sequence>
<name>E0TCH5_PARBH</name>
<evidence type="ECO:0000313" key="2">
    <source>
        <dbReference type="EMBL" id="ADM10331.1"/>
    </source>
</evidence>
<dbReference type="KEGG" id="pbr:PB2503_11429"/>
<dbReference type="SUPFAM" id="SSF46955">
    <property type="entry name" value="Putative DNA-binding domain"/>
    <property type="match status" value="1"/>
</dbReference>
<dbReference type="AlphaFoldDB" id="E0TCH5"/>
<protein>
    <recommendedName>
        <fullName evidence="1">Helix-turn-helix domain-containing protein</fullName>
    </recommendedName>
</protein>
<accession>E0TCH5</accession>